<dbReference type="RefSeq" id="WP_279525125.1">
    <property type="nucleotide sequence ID" value="NZ_JARVII010000034.1"/>
</dbReference>
<evidence type="ECO:0000313" key="2">
    <source>
        <dbReference type="EMBL" id="MDG9700399.1"/>
    </source>
</evidence>
<dbReference type="Proteomes" id="UP001237156">
    <property type="component" value="Unassembled WGS sequence"/>
</dbReference>
<dbReference type="InterPro" id="IPR006311">
    <property type="entry name" value="TAT_signal"/>
</dbReference>
<sequence>MPAPTSFARRRWLRVLACAAAILAALPLMAWALLRAALAPQAGEWAITLGSGPWAIRASAVQLAWLGTSPWLGPQLDGLQLRTRYGPLDIAWLPARGKGLNEAPILILHCEPCALPLPAAGRPAHALRLPAVQLALMRDRVQHLRGTLMLGANPLTAPPASDSQPASPQPPLITLWWQADRAPEQDGRGWLLRLHGPAIPVQDWLALLGAPGSGKTSGTLALDAELPMPGPASAWRVRWRHDGPSPLPVRAFPAFLQTWLTRPASAPPSLPAPALPAGEDDDAGSAPA</sequence>
<accession>A0AAW6RNS3</accession>
<dbReference type="EMBL" id="JARVII010000034">
    <property type="protein sequence ID" value="MDG9700399.1"/>
    <property type="molecule type" value="Genomic_DNA"/>
</dbReference>
<feature type="region of interest" description="Disordered" evidence="1">
    <location>
        <begin position="263"/>
        <end position="288"/>
    </location>
</feature>
<evidence type="ECO:0008006" key="4">
    <source>
        <dbReference type="Google" id="ProtNLM"/>
    </source>
</evidence>
<evidence type="ECO:0000256" key="1">
    <source>
        <dbReference type="SAM" id="MobiDB-lite"/>
    </source>
</evidence>
<reference evidence="2 3" key="1">
    <citation type="submission" date="2023-04" db="EMBL/GenBank/DDBJ databases">
        <title>Ottowia paracancer sp. nov., isolated from human stomach.</title>
        <authorList>
            <person name="Song Y."/>
        </authorList>
    </citation>
    <scope>NUCLEOTIDE SEQUENCE [LARGE SCALE GENOMIC DNA]</scope>
    <source>
        <strain evidence="2 3">10c7w1</strain>
    </source>
</reference>
<organism evidence="2 3">
    <name type="scientific">Ottowia cancrivicina</name>
    <dbReference type="NCBI Taxonomy" id="3040346"/>
    <lineage>
        <taxon>Bacteria</taxon>
        <taxon>Pseudomonadati</taxon>
        <taxon>Pseudomonadota</taxon>
        <taxon>Betaproteobacteria</taxon>
        <taxon>Burkholderiales</taxon>
        <taxon>Comamonadaceae</taxon>
        <taxon>Ottowia</taxon>
    </lineage>
</organism>
<gene>
    <name evidence="2" type="ORF">QB898_11880</name>
</gene>
<keyword evidence="3" id="KW-1185">Reference proteome</keyword>
<feature type="compositionally biased region" description="Acidic residues" evidence="1">
    <location>
        <begin position="278"/>
        <end position="288"/>
    </location>
</feature>
<comment type="caution">
    <text evidence="2">The sequence shown here is derived from an EMBL/GenBank/DDBJ whole genome shotgun (WGS) entry which is preliminary data.</text>
</comment>
<dbReference type="PROSITE" id="PS51318">
    <property type="entry name" value="TAT"/>
    <property type="match status" value="1"/>
</dbReference>
<proteinExistence type="predicted"/>
<evidence type="ECO:0000313" key="3">
    <source>
        <dbReference type="Proteomes" id="UP001237156"/>
    </source>
</evidence>
<name>A0AAW6RNS3_9BURK</name>
<feature type="compositionally biased region" description="Pro residues" evidence="1">
    <location>
        <begin position="265"/>
        <end position="274"/>
    </location>
</feature>
<dbReference type="AlphaFoldDB" id="A0AAW6RNS3"/>
<protein>
    <recommendedName>
        <fullName evidence="4">General secretion pathway protein N</fullName>
    </recommendedName>
</protein>